<evidence type="ECO:0000256" key="3">
    <source>
        <dbReference type="ARBA" id="ARBA00022729"/>
    </source>
</evidence>
<evidence type="ECO:0000313" key="5">
    <source>
        <dbReference type="EMBL" id="KYH25402.1"/>
    </source>
</evidence>
<dbReference type="GO" id="GO:0030001">
    <property type="term" value="P:metal ion transport"/>
    <property type="evidence" value="ECO:0007669"/>
    <property type="project" value="InterPro"/>
</dbReference>
<reference evidence="5 6" key="1">
    <citation type="submission" date="2016-02" db="EMBL/GenBank/DDBJ databases">
        <title>Genome sequence of Halalkalicoccus paucihalophilus DSM 24557.</title>
        <authorList>
            <person name="Poehlein A."/>
            <person name="Daniel R."/>
        </authorList>
    </citation>
    <scope>NUCLEOTIDE SEQUENCE [LARGE SCALE GENOMIC DNA]</scope>
    <source>
        <strain evidence="5 6">DSM 24557</strain>
    </source>
</reference>
<keyword evidence="6" id="KW-1185">Reference proteome</keyword>
<dbReference type="EMBL" id="LTAZ01000005">
    <property type="protein sequence ID" value="KYH25402.1"/>
    <property type="molecule type" value="Genomic_DNA"/>
</dbReference>
<name>A0A151AD23_9EURY</name>
<comment type="similarity">
    <text evidence="1">Belongs to the bacterial solute-binding protein 9 family.</text>
</comment>
<sequence>MDGTRRRFLEGGVGALAAASAGCLDSLGGGAPSVGGDENGGGAATASFFTLADFSRNVAGEALSVENAVPMGQHGHGWEPQSDITVEIVDREAFVHLGIEGFQRWADEVVREIEQNHDDVTLIPAAEGVDLTEYGQRDEGGHDSHDSESEEEHGHAEEHDHDHGEGNYDPHFWVDPVRSQQAVETIRDGLVGADGENADTYEENAAAYLTQLDDLHGRFEEELTGREHDTVVVAGHDSYGYLAERYGFDIHTPQGVSPDTEASPTEIAQTVDLVEREGIEVILYDHFEGDTLARTIVEEADTAMDVAALSPAESITREWTEEGLDYVGQMEEINLPSLRAALGAET</sequence>
<dbReference type="SUPFAM" id="SSF53807">
    <property type="entry name" value="Helical backbone' metal receptor"/>
    <property type="match status" value="1"/>
</dbReference>
<evidence type="ECO:0000256" key="4">
    <source>
        <dbReference type="SAM" id="MobiDB-lite"/>
    </source>
</evidence>
<dbReference type="RefSeq" id="WP_066382176.1">
    <property type="nucleotide sequence ID" value="NZ_LTAZ01000005.1"/>
</dbReference>
<dbReference type="AlphaFoldDB" id="A0A151AD23"/>
<dbReference type="Pfam" id="PF01297">
    <property type="entry name" value="ZnuA"/>
    <property type="match status" value="1"/>
</dbReference>
<keyword evidence="3" id="KW-0732">Signal</keyword>
<organism evidence="5 6">
    <name type="scientific">Halalkalicoccus paucihalophilus</name>
    <dbReference type="NCBI Taxonomy" id="1008153"/>
    <lineage>
        <taxon>Archaea</taxon>
        <taxon>Methanobacteriati</taxon>
        <taxon>Methanobacteriota</taxon>
        <taxon>Stenosarchaea group</taxon>
        <taxon>Halobacteria</taxon>
        <taxon>Halobacteriales</taxon>
        <taxon>Halococcaceae</taxon>
        <taxon>Halalkalicoccus</taxon>
    </lineage>
</organism>
<feature type="compositionally biased region" description="Basic and acidic residues" evidence="4">
    <location>
        <begin position="135"/>
        <end position="168"/>
    </location>
</feature>
<accession>A0A151AD23</accession>
<dbReference type="OrthoDB" id="50488at2157"/>
<feature type="region of interest" description="Disordered" evidence="4">
    <location>
        <begin position="134"/>
        <end position="169"/>
    </location>
</feature>
<dbReference type="PROSITE" id="PS51318">
    <property type="entry name" value="TAT"/>
    <property type="match status" value="1"/>
</dbReference>
<dbReference type="InterPro" id="IPR006127">
    <property type="entry name" value="ZnuA-like"/>
</dbReference>
<dbReference type="GO" id="GO:0046872">
    <property type="term" value="F:metal ion binding"/>
    <property type="evidence" value="ECO:0007669"/>
    <property type="project" value="InterPro"/>
</dbReference>
<dbReference type="PROSITE" id="PS51257">
    <property type="entry name" value="PROKAR_LIPOPROTEIN"/>
    <property type="match status" value="1"/>
</dbReference>
<dbReference type="InterPro" id="IPR050492">
    <property type="entry name" value="Bact_metal-bind_prot9"/>
</dbReference>
<proteinExistence type="inferred from homology"/>
<dbReference type="Proteomes" id="UP000075321">
    <property type="component" value="Unassembled WGS sequence"/>
</dbReference>
<dbReference type="PANTHER" id="PTHR42953:SF3">
    <property type="entry name" value="HIGH-AFFINITY ZINC UPTAKE SYSTEM PROTEIN ZNUA"/>
    <property type="match status" value="1"/>
</dbReference>
<dbReference type="InterPro" id="IPR006311">
    <property type="entry name" value="TAT_signal"/>
</dbReference>
<evidence type="ECO:0000256" key="2">
    <source>
        <dbReference type="ARBA" id="ARBA00022448"/>
    </source>
</evidence>
<evidence type="ECO:0000313" key="6">
    <source>
        <dbReference type="Proteomes" id="UP000075321"/>
    </source>
</evidence>
<protein>
    <submittedName>
        <fullName evidence="5">High-affinity zinc transporter periplasmic component</fullName>
    </submittedName>
</protein>
<keyword evidence="2" id="KW-0813">Transport</keyword>
<dbReference type="PATRIC" id="fig|1008153.3.peg.2109"/>
<dbReference type="Gene3D" id="3.40.50.1980">
    <property type="entry name" value="Nitrogenase molybdenum iron protein domain"/>
    <property type="match status" value="2"/>
</dbReference>
<evidence type="ECO:0000256" key="1">
    <source>
        <dbReference type="ARBA" id="ARBA00011028"/>
    </source>
</evidence>
<comment type="caution">
    <text evidence="5">The sequence shown here is derived from an EMBL/GenBank/DDBJ whole genome shotgun (WGS) entry which is preliminary data.</text>
</comment>
<dbReference type="PANTHER" id="PTHR42953">
    <property type="entry name" value="HIGH-AFFINITY ZINC UPTAKE SYSTEM PROTEIN ZNUA-RELATED"/>
    <property type="match status" value="1"/>
</dbReference>
<gene>
    <name evidence="5" type="ORF">HAPAU_20730</name>
</gene>